<feature type="transmembrane region" description="Helical" evidence="1">
    <location>
        <begin position="12"/>
        <end position="33"/>
    </location>
</feature>
<accession>A0A249JWR6</accession>
<sequence>MVARRFLITLQQVIRSILIILFPLAFITLFAWATAGSTYGTTSDPMRAALWLWLGSHLAPFHITSNEITGYLSYLPLGAVILPWLSMRVGYRRVVAVIENKKMSRAYFILTYLICYLLLALIASNSQVSVDYLRGIAVLMFLLFLATTTVNFETLVKLPGQMFLIMLGISGVLFSLNLLLNFSIAKNLTVVLHPGIIGGILLLFLQILYLPNLFFATFSYILGSGFSLGSATDITPFIFNLREIPAIPALAALPAGRFPWMITLSIMLFGYALINLNKIKVLDIDKKSKQQLNLRFLLLSVLGSAILAFISSGSLISANMNPVGVNPLRIGAIVFVHILLAFLVIHYLPKLFKKKDMQSRLAT</sequence>
<keyword evidence="1" id="KW-0472">Membrane</keyword>
<feature type="transmembrane region" description="Helical" evidence="1">
    <location>
        <begin position="217"/>
        <end position="238"/>
    </location>
</feature>
<feature type="transmembrane region" description="Helical" evidence="1">
    <location>
        <begin position="190"/>
        <end position="210"/>
    </location>
</feature>
<keyword evidence="1" id="KW-1133">Transmembrane helix</keyword>
<evidence type="ECO:0000313" key="2">
    <source>
        <dbReference type="EMBL" id="ASY08961.1"/>
    </source>
</evidence>
<keyword evidence="1" id="KW-0812">Transmembrane</keyword>
<feature type="transmembrane region" description="Helical" evidence="1">
    <location>
        <begin position="258"/>
        <end position="276"/>
    </location>
</feature>
<dbReference type="EMBL" id="CP016768">
    <property type="protein sequence ID" value="ASY08961.1"/>
    <property type="molecule type" value="Genomic_DNA"/>
</dbReference>
<protein>
    <submittedName>
        <fullName evidence="2">Uncharacterized protein</fullName>
    </submittedName>
</protein>
<feature type="transmembrane region" description="Helical" evidence="1">
    <location>
        <begin position="164"/>
        <end position="184"/>
    </location>
</feature>
<dbReference type="AlphaFoldDB" id="A0A249JWR6"/>
<proteinExistence type="predicted"/>
<dbReference type="OrthoDB" id="5177991at2"/>
<feature type="transmembrane region" description="Helical" evidence="1">
    <location>
        <begin position="132"/>
        <end position="152"/>
    </location>
</feature>
<dbReference type="Proteomes" id="UP000217153">
    <property type="component" value="Chromosome"/>
</dbReference>
<feature type="transmembrane region" description="Helical" evidence="1">
    <location>
        <begin position="296"/>
        <end position="316"/>
    </location>
</feature>
<evidence type="ECO:0000313" key="3">
    <source>
        <dbReference type="Proteomes" id="UP000217153"/>
    </source>
</evidence>
<organism evidence="2 3">
    <name type="scientific">Candidatus Nanopelagicus limnae</name>
    <dbReference type="NCBI Taxonomy" id="1884634"/>
    <lineage>
        <taxon>Bacteria</taxon>
        <taxon>Bacillati</taxon>
        <taxon>Actinomycetota</taxon>
        <taxon>Actinomycetes</taxon>
        <taxon>Candidatus Nanopelagicales</taxon>
        <taxon>Candidatus Nanopelagicaceae</taxon>
        <taxon>Candidatus Nanopelagicus</taxon>
    </lineage>
</organism>
<dbReference type="RefSeq" id="WP_095680273.1">
    <property type="nucleotide sequence ID" value="NZ_CP016768.2"/>
</dbReference>
<name>A0A249JWR6_9ACTN</name>
<reference evidence="3" key="1">
    <citation type="submission" date="2016-10" db="EMBL/GenBank/DDBJ databases">
        <title>High microdiversification within the ubiquitous acI lineage of Actinobacteria.</title>
        <authorList>
            <person name="Neuenschwander S.M."/>
            <person name="Salcher M."/>
            <person name="Ghai R."/>
            <person name="Pernthaler J."/>
        </authorList>
    </citation>
    <scope>NUCLEOTIDE SEQUENCE [LARGE SCALE GENOMIC DNA]</scope>
</reference>
<gene>
    <name evidence="2" type="ORF">B1s21122_01090</name>
</gene>
<keyword evidence="3" id="KW-1185">Reference proteome</keyword>
<dbReference type="Pfam" id="PF19877">
    <property type="entry name" value="DUF6350"/>
    <property type="match status" value="1"/>
</dbReference>
<feature type="transmembrane region" description="Helical" evidence="1">
    <location>
        <begin position="328"/>
        <end position="348"/>
    </location>
</feature>
<feature type="transmembrane region" description="Helical" evidence="1">
    <location>
        <begin position="68"/>
        <end position="85"/>
    </location>
</feature>
<dbReference type="KEGG" id="abam:B1s21122_01090"/>
<evidence type="ECO:0000256" key="1">
    <source>
        <dbReference type="SAM" id="Phobius"/>
    </source>
</evidence>
<feature type="transmembrane region" description="Helical" evidence="1">
    <location>
        <begin position="106"/>
        <end position="126"/>
    </location>
</feature>
<dbReference type="InterPro" id="IPR045931">
    <property type="entry name" value="DUF6350"/>
</dbReference>